<dbReference type="EMBL" id="AP019860">
    <property type="protein sequence ID" value="BBM82885.1"/>
    <property type="molecule type" value="Genomic_DNA"/>
</dbReference>
<dbReference type="SMART" id="SM00240">
    <property type="entry name" value="FHA"/>
    <property type="match status" value="1"/>
</dbReference>
<dbReference type="Gene3D" id="2.60.200.20">
    <property type="match status" value="1"/>
</dbReference>
<name>A0A5S9ILQ3_UABAM</name>
<dbReference type="SUPFAM" id="SSF49879">
    <property type="entry name" value="SMAD/FHA domain"/>
    <property type="match status" value="1"/>
</dbReference>
<protein>
    <recommendedName>
        <fullName evidence="2">FHA domain-containing protein</fullName>
    </recommendedName>
</protein>
<dbReference type="KEGG" id="uam:UABAM_01228"/>
<dbReference type="InterPro" id="IPR008984">
    <property type="entry name" value="SMAD_FHA_dom_sf"/>
</dbReference>
<feature type="transmembrane region" description="Helical" evidence="1">
    <location>
        <begin position="157"/>
        <end position="181"/>
    </location>
</feature>
<dbReference type="CDD" id="cd00060">
    <property type="entry name" value="FHA"/>
    <property type="match status" value="1"/>
</dbReference>
<dbReference type="RefSeq" id="WP_173013161.1">
    <property type="nucleotide sequence ID" value="NZ_AP019860.1"/>
</dbReference>
<keyword evidence="1" id="KW-0812">Transmembrane</keyword>
<dbReference type="Proteomes" id="UP000326354">
    <property type="component" value="Chromosome"/>
</dbReference>
<evidence type="ECO:0000313" key="3">
    <source>
        <dbReference type="EMBL" id="BBM82885.1"/>
    </source>
</evidence>
<dbReference type="AlphaFoldDB" id="A0A5S9ILQ3"/>
<proteinExistence type="predicted"/>
<dbReference type="PROSITE" id="PS50006">
    <property type="entry name" value="FHA_DOMAIN"/>
    <property type="match status" value="1"/>
</dbReference>
<keyword evidence="1" id="KW-1133">Transmembrane helix</keyword>
<gene>
    <name evidence="3" type="ORF">UABAM_01228</name>
</gene>
<dbReference type="Pfam" id="PF00498">
    <property type="entry name" value="FHA"/>
    <property type="match status" value="1"/>
</dbReference>
<evidence type="ECO:0000313" key="4">
    <source>
        <dbReference type="Proteomes" id="UP000326354"/>
    </source>
</evidence>
<reference evidence="3 4" key="1">
    <citation type="submission" date="2019-08" db="EMBL/GenBank/DDBJ databases">
        <title>Complete genome sequence of Candidatus Uab amorphum.</title>
        <authorList>
            <person name="Shiratori T."/>
            <person name="Suzuki S."/>
            <person name="Kakizawa Y."/>
            <person name="Ishida K."/>
        </authorList>
    </citation>
    <scope>NUCLEOTIDE SEQUENCE [LARGE SCALE GENOMIC DNA]</scope>
    <source>
        <strain evidence="3 4">SRT547</strain>
    </source>
</reference>
<dbReference type="InterPro" id="IPR000253">
    <property type="entry name" value="FHA_dom"/>
</dbReference>
<keyword evidence="4" id="KW-1185">Reference proteome</keyword>
<feature type="domain" description="FHA" evidence="2">
    <location>
        <begin position="25"/>
        <end position="78"/>
    </location>
</feature>
<organism evidence="3 4">
    <name type="scientific">Uabimicrobium amorphum</name>
    <dbReference type="NCBI Taxonomy" id="2596890"/>
    <lineage>
        <taxon>Bacteria</taxon>
        <taxon>Pseudomonadati</taxon>
        <taxon>Planctomycetota</taxon>
        <taxon>Candidatus Uabimicrobiia</taxon>
        <taxon>Candidatus Uabimicrobiales</taxon>
        <taxon>Candidatus Uabimicrobiaceae</taxon>
        <taxon>Candidatus Uabimicrobium</taxon>
    </lineage>
</organism>
<sequence length="183" mass="21015">MERIKPCLYDERKNLKFELEFDRDNKIGRGTSPRAKNITISLINESVSSNHATILCRKGNWIFCDESTHGSQVNGKIVHNNTVPIRHKDIIQVGEYSFVFFDEDAISSIGGTQEFSVKGVNLGNSTIEQAMHHLTNSAVERATHHYDQWQQDRRPEVVVIAFACMILFMVLFIGIFFNFFFQL</sequence>
<evidence type="ECO:0000256" key="1">
    <source>
        <dbReference type="SAM" id="Phobius"/>
    </source>
</evidence>
<accession>A0A5S9ILQ3</accession>
<keyword evidence="1" id="KW-0472">Membrane</keyword>
<evidence type="ECO:0000259" key="2">
    <source>
        <dbReference type="PROSITE" id="PS50006"/>
    </source>
</evidence>